<dbReference type="HOGENOM" id="CLU_813970_0_0_1"/>
<sequence>MAPTRRAKGKAKATGSGFVCRDDYWYRVLNDACKAGIADPDNGPDVAQFVGALMAVEGCHEDKLPKNWKKFAGAHPQMANLIRRSASKFVVKPGQPLQVHLPTDGSVPKVKKFLMFRRPTENEQGEYEEEKAAPGLQMARKAMRASRRKHEKRMKKQQNISESESTEDEEMNDEASDNEASDDEPGSDGAGEAGSGENGADKENGNADNDDGNGGEDGTTGEDVNDKEDGNAGKEDGNYYPAKRALHEFTSTTSGKKQRTNNANNTKQKTIEKQAVAAFNAPGDALGMSFEFFTTADEPKKPQPTMAEYSKARQLMLDGCEDMDTAVAQVMAQRGSCDTYQ</sequence>
<feature type="compositionally biased region" description="Gly residues" evidence="1">
    <location>
        <begin position="188"/>
        <end position="197"/>
    </location>
</feature>
<protein>
    <submittedName>
        <fullName evidence="2">Uncharacterized protein</fullName>
    </submittedName>
</protein>
<feature type="compositionally biased region" description="Acidic residues" evidence="1">
    <location>
        <begin position="208"/>
        <end position="226"/>
    </location>
</feature>
<evidence type="ECO:0000256" key="1">
    <source>
        <dbReference type="SAM" id="MobiDB-lite"/>
    </source>
</evidence>
<name>A0A024SHI5_HYPJR</name>
<feature type="compositionally biased region" description="Basic residues" evidence="1">
    <location>
        <begin position="141"/>
        <end position="156"/>
    </location>
</feature>
<organism evidence="2 3">
    <name type="scientific">Hypocrea jecorina (strain ATCC 56765 / BCRC 32924 / NRRL 11460 / Rut C-30)</name>
    <name type="common">Trichoderma reesei</name>
    <dbReference type="NCBI Taxonomy" id="1344414"/>
    <lineage>
        <taxon>Eukaryota</taxon>
        <taxon>Fungi</taxon>
        <taxon>Dikarya</taxon>
        <taxon>Ascomycota</taxon>
        <taxon>Pezizomycotina</taxon>
        <taxon>Sordariomycetes</taxon>
        <taxon>Hypocreomycetidae</taxon>
        <taxon>Hypocreales</taxon>
        <taxon>Hypocreaceae</taxon>
        <taxon>Trichoderma</taxon>
    </lineage>
</organism>
<evidence type="ECO:0000313" key="3">
    <source>
        <dbReference type="Proteomes" id="UP000024376"/>
    </source>
</evidence>
<dbReference type="Proteomes" id="UP000024376">
    <property type="component" value="Unassembled WGS sequence"/>
</dbReference>
<gene>
    <name evidence="2" type="ORF">M419DRAFT_74134</name>
</gene>
<dbReference type="KEGG" id="trr:M419DRAFT_74134"/>
<evidence type="ECO:0000313" key="2">
    <source>
        <dbReference type="EMBL" id="ETS03971.1"/>
    </source>
</evidence>
<proteinExistence type="predicted"/>
<feature type="compositionally biased region" description="Acidic residues" evidence="1">
    <location>
        <begin position="164"/>
        <end position="186"/>
    </location>
</feature>
<reference evidence="3" key="1">
    <citation type="journal article" date="2013" name="Ind. Biotechnol.">
        <title>Comparative genomics analysis of Trichoderma reesei strains.</title>
        <authorList>
            <person name="Koike H."/>
            <person name="Aerts A."/>
            <person name="LaButti K."/>
            <person name="Grigoriev I.V."/>
            <person name="Baker S.E."/>
        </authorList>
    </citation>
    <scope>NUCLEOTIDE SEQUENCE [LARGE SCALE GENOMIC DNA]</scope>
    <source>
        <strain evidence="3">ATCC 56765 / BCRC 32924 / NRRL 11460 / Rut C-30</strain>
    </source>
</reference>
<feature type="compositionally biased region" description="Polar residues" evidence="1">
    <location>
        <begin position="249"/>
        <end position="268"/>
    </location>
</feature>
<feature type="region of interest" description="Disordered" evidence="1">
    <location>
        <begin position="121"/>
        <end position="268"/>
    </location>
</feature>
<dbReference type="EMBL" id="KI911142">
    <property type="protein sequence ID" value="ETS03971.1"/>
    <property type="molecule type" value="Genomic_DNA"/>
</dbReference>
<feature type="compositionally biased region" description="Basic and acidic residues" evidence="1">
    <location>
        <begin position="227"/>
        <end position="237"/>
    </location>
</feature>
<dbReference type="AlphaFoldDB" id="A0A024SHI5"/>
<accession>A0A024SHI5</accession>